<dbReference type="AlphaFoldDB" id="A0A6A2XHM9"/>
<reference evidence="1" key="1">
    <citation type="submission" date="2019-09" db="EMBL/GenBank/DDBJ databases">
        <title>Draft genome information of white flower Hibiscus syriacus.</title>
        <authorList>
            <person name="Kim Y.-M."/>
        </authorList>
    </citation>
    <scope>NUCLEOTIDE SEQUENCE [LARGE SCALE GENOMIC DNA]</scope>
    <source>
        <strain evidence="1">YM2019G1</strain>
    </source>
</reference>
<keyword evidence="2" id="KW-1185">Reference proteome</keyword>
<accession>A0A6A2XHM9</accession>
<proteinExistence type="predicted"/>
<dbReference type="PANTHER" id="PTHR47122">
    <property type="entry name" value="MYB-LIKE DNA-BINDING DOMAIN CONTAINING PROTEIN, EXPRESSED"/>
    <property type="match status" value="1"/>
</dbReference>
<protein>
    <submittedName>
        <fullName evidence="1">Uncharacterized protein</fullName>
    </submittedName>
</protein>
<dbReference type="PANTHER" id="PTHR47122:SF4">
    <property type="entry name" value="TRF-LIKE 3"/>
    <property type="match status" value="1"/>
</dbReference>
<organism evidence="1 2">
    <name type="scientific">Hibiscus syriacus</name>
    <name type="common">Rose of Sharon</name>
    <dbReference type="NCBI Taxonomy" id="106335"/>
    <lineage>
        <taxon>Eukaryota</taxon>
        <taxon>Viridiplantae</taxon>
        <taxon>Streptophyta</taxon>
        <taxon>Embryophyta</taxon>
        <taxon>Tracheophyta</taxon>
        <taxon>Spermatophyta</taxon>
        <taxon>Magnoliopsida</taxon>
        <taxon>eudicotyledons</taxon>
        <taxon>Gunneridae</taxon>
        <taxon>Pentapetalae</taxon>
        <taxon>rosids</taxon>
        <taxon>malvids</taxon>
        <taxon>Malvales</taxon>
        <taxon>Malvaceae</taxon>
        <taxon>Malvoideae</taxon>
        <taxon>Hibiscus</taxon>
    </lineage>
</organism>
<name>A0A6A2XHM9_HIBSY</name>
<gene>
    <name evidence="1" type="ORF">F3Y22_tig00111678pilonHSYRG00021</name>
</gene>
<sequence>MSEGLTGKSPTSSPTVETVAGRTIITRLDSLGGFGIQVPCVYWVRRSRPRKNVTALLKFHPSGMGMTTMFIKRGLDVHGSQKGNESMNKVLEAKSTPKQTPQQFVVESNKEKSSADIGQNMELKYVDHREILQMIVLLLCQLLKGELEGNITELGLFLRTSVDLKDNCLKLALPKHQRTKG</sequence>
<comment type="caution">
    <text evidence="1">The sequence shown here is derived from an EMBL/GenBank/DDBJ whole genome shotgun (WGS) entry which is preliminary data.</text>
</comment>
<evidence type="ECO:0000313" key="2">
    <source>
        <dbReference type="Proteomes" id="UP000436088"/>
    </source>
</evidence>
<dbReference type="Proteomes" id="UP000436088">
    <property type="component" value="Unassembled WGS sequence"/>
</dbReference>
<evidence type="ECO:0000313" key="1">
    <source>
        <dbReference type="EMBL" id="KAE8675303.1"/>
    </source>
</evidence>
<dbReference type="EMBL" id="VEPZ02001402">
    <property type="protein sequence ID" value="KAE8675303.1"/>
    <property type="molecule type" value="Genomic_DNA"/>
</dbReference>